<sequence>MSGCRSAFCTDLCESVALCRRIFADTRSILLPVLLSIALTQAVWVGIYECKVTRNIFFNDTNSIAEGIANAAMAMGVIAFVSGLMITLAIWHFKRTVKSWLALSCVVCSFVIAGTIFQDGAARLPFDEVVQLAIGGTATAVYGGGAVLTFFTKHLSASCHQLYVVSNIFAVLAPMGPLKLALERSQDYGADDRDTSSSSDSTTSSEEDSGITTSGSSQSASGDSTSETNEVIEKEKEKENGEEGLNAREALNTGSHLGFGDFIFYSILVGTSMAVGTLPALSSTLGVLVGLAYTLSIPSEQETLPALPISIIFGMAGHFFTVAQMAAVGYVYDYLVVGASS</sequence>
<feature type="transmembrane region" description="Helical" evidence="11">
    <location>
        <begin position="262"/>
        <end position="295"/>
    </location>
</feature>
<dbReference type="Proteomes" id="UP000005239">
    <property type="component" value="Unassembled WGS sequence"/>
</dbReference>
<feature type="region of interest" description="Disordered" evidence="10">
    <location>
        <begin position="189"/>
        <end position="244"/>
    </location>
</feature>
<keyword evidence="6" id="KW-0914">Notch signaling pathway</keyword>
<dbReference type="GO" id="GO:0034205">
    <property type="term" value="P:amyloid-beta formation"/>
    <property type="evidence" value="ECO:0000318"/>
    <property type="project" value="GO_Central"/>
</dbReference>
<evidence type="ECO:0000256" key="1">
    <source>
        <dbReference type="ARBA" id="ARBA00004477"/>
    </source>
</evidence>
<keyword evidence="13" id="KW-1185">Reference proteome</keyword>
<evidence type="ECO:0000256" key="9">
    <source>
        <dbReference type="ARBA" id="ARBA00023136"/>
    </source>
</evidence>
<dbReference type="InterPro" id="IPR001108">
    <property type="entry name" value="Peptidase_A22A"/>
</dbReference>
<dbReference type="GO" id="GO:0007219">
    <property type="term" value="P:Notch signaling pathway"/>
    <property type="evidence" value="ECO:0000318"/>
    <property type="project" value="GO_Central"/>
</dbReference>
<evidence type="ECO:0000313" key="13">
    <source>
        <dbReference type="Proteomes" id="UP000005239"/>
    </source>
</evidence>
<feature type="transmembrane region" description="Helical" evidence="11">
    <location>
        <begin position="129"/>
        <end position="150"/>
    </location>
</feature>
<comment type="subcellular location">
    <subcellularLocation>
        <location evidence="1">Endoplasmic reticulum membrane</location>
        <topology evidence="1">Multi-pass membrane protein</topology>
    </subcellularLocation>
    <subcellularLocation>
        <location evidence="2">Golgi apparatus membrane</location>
        <topology evidence="2">Multi-pass membrane protein</topology>
    </subcellularLocation>
</comment>
<accession>A0A8R1YJ45</accession>
<reference evidence="12" key="2">
    <citation type="submission" date="2022-06" db="UniProtKB">
        <authorList>
            <consortium name="EnsemblMetazoa"/>
        </authorList>
    </citation>
    <scope>IDENTIFICATION</scope>
    <source>
        <strain evidence="12">PS312</strain>
    </source>
</reference>
<name>A0A2A6BL51_PRIPA</name>
<keyword evidence="9 11" id="KW-0472">Membrane</keyword>
<evidence type="ECO:0000256" key="2">
    <source>
        <dbReference type="ARBA" id="ARBA00004653"/>
    </source>
</evidence>
<evidence type="ECO:0000256" key="10">
    <source>
        <dbReference type="SAM" id="MobiDB-lite"/>
    </source>
</evidence>
<dbReference type="PANTHER" id="PTHR10202:SF25">
    <property type="entry name" value="PRESENILIN SPE-4"/>
    <property type="match status" value="1"/>
</dbReference>
<dbReference type="PANTHER" id="PTHR10202">
    <property type="entry name" value="PRESENILIN"/>
    <property type="match status" value="1"/>
</dbReference>
<feature type="transmembrane region" description="Helical" evidence="11">
    <location>
        <begin position="68"/>
        <end position="93"/>
    </location>
</feature>
<feature type="transmembrane region" description="Helical" evidence="11">
    <location>
        <begin position="162"/>
        <end position="182"/>
    </location>
</feature>
<dbReference type="SMART" id="SM00730">
    <property type="entry name" value="PSN"/>
    <property type="match status" value="1"/>
</dbReference>
<dbReference type="GO" id="GO:0042500">
    <property type="term" value="F:aspartic endopeptidase activity, intramembrane cleaving"/>
    <property type="evidence" value="ECO:0007669"/>
    <property type="project" value="InterPro"/>
</dbReference>
<dbReference type="AlphaFoldDB" id="A0A2A6BL51"/>
<dbReference type="InterPro" id="IPR006639">
    <property type="entry name" value="Preselin/SPP"/>
</dbReference>
<evidence type="ECO:0000256" key="8">
    <source>
        <dbReference type="ARBA" id="ARBA00023034"/>
    </source>
</evidence>
<feature type="transmembrane region" description="Helical" evidence="11">
    <location>
        <begin position="307"/>
        <end position="332"/>
    </location>
</feature>
<dbReference type="EnsemblMetazoa" id="PPA26040.1">
    <property type="protein sequence ID" value="PPA26040.1"/>
    <property type="gene ID" value="WBGene00115594"/>
</dbReference>
<accession>A0A2A6BL51</accession>
<dbReference type="GO" id="GO:0005789">
    <property type="term" value="C:endoplasmic reticulum membrane"/>
    <property type="evidence" value="ECO:0007669"/>
    <property type="project" value="UniProtKB-SubCell"/>
</dbReference>
<evidence type="ECO:0000256" key="6">
    <source>
        <dbReference type="ARBA" id="ARBA00022976"/>
    </source>
</evidence>
<protein>
    <submittedName>
        <fullName evidence="12">Spe-4</fullName>
    </submittedName>
</protein>
<dbReference type="GO" id="GO:0016485">
    <property type="term" value="P:protein processing"/>
    <property type="evidence" value="ECO:0000318"/>
    <property type="project" value="GO_Central"/>
</dbReference>
<keyword evidence="7 11" id="KW-1133">Transmembrane helix</keyword>
<organism evidence="12 13">
    <name type="scientific">Pristionchus pacificus</name>
    <name type="common">Parasitic nematode worm</name>
    <dbReference type="NCBI Taxonomy" id="54126"/>
    <lineage>
        <taxon>Eukaryota</taxon>
        <taxon>Metazoa</taxon>
        <taxon>Ecdysozoa</taxon>
        <taxon>Nematoda</taxon>
        <taxon>Chromadorea</taxon>
        <taxon>Rhabditida</taxon>
        <taxon>Rhabditina</taxon>
        <taxon>Diplogasteromorpha</taxon>
        <taxon>Diplogasteroidea</taxon>
        <taxon>Neodiplogasteridae</taxon>
        <taxon>Pristionchus</taxon>
    </lineage>
</organism>
<evidence type="ECO:0000256" key="4">
    <source>
        <dbReference type="ARBA" id="ARBA00022692"/>
    </source>
</evidence>
<evidence type="ECO:0000256" key="5">
    <source>
        <dbReference type="ARBA" id="ARBA00022824"/>
    </source>
</evidence>
<feature type="compositionally biased region" description="Low complexity" evidence="10">
    <location>
        <begin position="196"/>
        <end position="229"/>
    </location>
</feature>
<dbReference type="GO" id="GO:0004175">
    <property type="term" value="F:endopeptidase activity"/>
    <property type="evidence" value="ECO:0000318"/>
    <property type="project" value="GO_Central"/>
</dbReference>
<dbReference type="GO" id="GO:0070765">
    <property type="term" value="C:gamma-secretase complex"/>
    <property type="evidence" value="ECO:0000318"/>
    <property type="project" value="GO_Central"/>
</dbReference>
<keyword evidence="5" id="KW-0256">Endoplasmic reticulum</keyword>
<gene>
    <name evidence="12" type="primary">WBGene00115594</name>
</gene>
<evidence type="ECO:0000313" key="12">
    <source>
        <dbReference type="EnsemblMetazoa" id="PPA26040.1"/>
    </source>
</evidence>
<feature type="compositionally biased region" description="Basic and acidic residues" evidence="10">
    <location>
        <begin position="231"/>
        <end position="241"/>
    </location>
</feature>
<evidence type="ECO:0000256" key="7">
    <source>
        <dbReference type="ARBA" id="ARBA00022989"/>
    </source>
</evidence>
<dbReference type="GO" id="GO:0006509">
    <property type="term" value="P:membrane protein ectodomain proteolysis"/>
    <property type="evidence" value="ECO:0000318"/>
    <property type="project" value="GO_Central"/>
</dbReference>
<proteinExistence type="inferred from homology"/>
<dbReference type="GO" id="GO:0000139">
    <property type="term" value="C:Golgi membrane"/>
    <property type="evidence" value="ECO:0007669"/>
    <property type="project" value="UniProtKB-SubCell"/>
</dbReference>
<dbReference type="Pfam" id="PF01080">
    <property type="entry name" value="Presenilin"/>
    <property type="match status" value="2"/>
</dbReference>
<reference evidence="13" key="1">
    <citation type="journal article" date="2008" name="Nat. Genet.">
        <title>The Pristionchus pacificus genome provides a unique perspective on nematode lifestyle and parasitism.</title>
        <authorList>
            <person name="Dieterich C."/>
            <person name="Clifton S.W."/>
            <person name="Schuster L.N."/>
            <person name="Chinwalla A."/>
            <person name="Delehaunty K."/>
            <person name="Dinkelacker I."/>
            <person name="Fulton L."/>
            <person name="Fulton R."/>
            <person name="Godfrey J."/>
            <person name="Minx P."/>
            <person name="Mitreva M."/>
            <person name="Roeseler W."/>
            <person name="Tian H."/>
            <person name="Witte H."/>
            <person name="Yang S.P."/>
            <person name="Wilson R.K."/>
            <person name="Sommer R.J."/>
        </authorList>
    </citation>
    <scope>NUCLEOTIDE SEQUENCE [LARGE SCALE GENOMIC DNA]</scope>
    <source>
        <strain evidence="13">PS312</strain>
    </source>
</reference>
<dbReference type="GO" id="GO:0055074">
    <property type="term" value="P:calcium ion homeostasis"/>
    <property type="evidence" value="ECO:0000318"/>
    <property type="project" value="GO_Central"/>
</dbReference>
<feature type="transmembrane region" description="Helical" evidence="11">
    <location>
        <begin position="29"/>
        <end position="48"/>
    </location>
</feature>
<feature type="transmembrane region" description="Helical" evidence="11">
    <location>
        <begin position="100"/>
        <end position="117"/>
    </location>
</feature>
<evidence type="ECO:0000256" key="3">
    <source>
        <dbReference type="ARBA" id="ARBA00008604"/>
    </source>
</evidence>
<comment type="similarity">
    <text evidence="3">Belongs to the peptidase A22A family.</text>
</comment>
<dbReference type="Gene3D" id="1.10.472.100">
    <property type="entry name" value="Presenilin"/>
    <property type="match status" value="1"/>
</dbReference>
<keyword evidence="4 11" id="KW-0812">Transmembrane</keyword>
<evidence type="ECO:0000256" key="11">
    <source>
        <dbReference type="SAM" id="Phobius"/>
    </source>
</evidence>
<keyword evidence="8" id="KW-0333">Golgi apparatus</keyword>
<dbReference type="InterPro" id="IPR042524">
    <property type="entry name" value="Presenilin_C"/>
</dbReference>